<feature type="region of interest" description="Disordered" evidence="4">
    <location>
        <begin position="371"/>
        <end position="392"/>
    </location>
</feature>
<dbReference type="PRINTS" id="PR00032">
    <property type="entry name" value="HTHARAC"/>
</dbReference>
<dbReference type="InterPro" id="IPR020449">
    <property type="entry name" value="Tscrpt_reg_AraC-type_HTH"/>
</dbReference>
<keyword evidence="5" id="KW-0812">Transmembrane</keyword>
<feature type="compositionally biased region" description="Polar residues" evidence="4">
    <location>
        <begin position="371"/>
        <end position="380"/>
    </location>
</feature>
<proteinExistence type="predicted"/>
<evidence type="ECO:0000256" key="2">
    <source>
        <dbReference type="ARBA" id="ARBA00023125"/>
    </source>
</evidence>
<comment type="caution">
    <text evidence="7">The sequence shown here is derived from an EMBL/GenBank/DDBJ whole genome shotgun (WGS) entry which is preliminary data.</text>
</comment>
<dbReference type="PANTHER" id="PTHR43280:SF29">
    <property type="entry name" value="ARAC-FAMILY TRANSCRIPTIONAL REGULATOR"/>
    <property type="match status" value="1"/>
</dbReference>
<evidence type="ECO:0000259" key="6">
    <source>
        <dbReference type="PROSITE" id="PS01124"/>
    </source>
</evidence>
<dbReference type="Pfam" id="PF12833">
    <property type="entry name" value="HTH_18"/>
    <property type="match status" value="1"/>
</dbReference>
<dbReference type="Gene3D" id="1.10.10.60">
    <property type="entry name" value="Homeodomain-like"/>
    <property type="match status" value="1"/>
</dbReference>
<dbReference type="PROSITE" id="PS01124">
    <property type="entry name" value="HTH_ARAC_FAMILY_2"/>
    <property type="match status" value="1"/>
</dbReference>
<dbReference type="Proteomes" id="UP001273505">
    <property type="component" value="Unassembled WGS sequence"/>
</dbReference>
<keyword evidence="5" id="KW-1133">Transmembrane helix</keyword>
<gene>
    <name evidence="7" type="ORF">SCD92_04595</name>
</gene>
<dbReference type="PROSITE" id="PS00041">
    <property type="entry name" value="HTH_ARAC_FAMILY_1"/>
    <property type="match status" value="1"/>
</dbReference>
<dbReference type="InterPro" id="IPR009057">
    <property type="entry name" value="Homeodomain-like_sf"/>
</dbReference>
<sequence length="392" mass="44786">MQQTLFNLHEVILLITVTESLLLALGIIVIPKKRPQSHCLLAGLLTLIASILLATLLVWSSAVQQTSALYSSLLIAILSFGLLAQGPLLYFYMQSLTKHVNFYSAAVALHFSPAVMSVVIILVFDLTLFDWLPHNWPHIANYKHNLILFIWAGFKCLPLAYTVLCCTAEYRLRKQLQDRYSNIPFWELRWAEIILGGFSLHWLWAFVAYWLSGYVGPEVNQQMGKISDYVTAALINVLFGFTLWSGRKALILPDISDHKRDSSIVENSEEKLAAIRHAIDVDSLHLEPHINLERFSEHCGVKPREASTLINKHYEKNFFEIINYYRVQEVKKRLSENRTSTVLDIALASGFNSQSAFQRFFKRFEGITPTQYRRQANSPSKRPAQRVSGNFP</sequence>
<evidence type="ECO:0000256" key="3">
    <source>
        <dbReference type="ARBA" id="ARBA00023163"/>
    </source>
</evidence>
<dbReference type="SUPFAM" id="SSF46689">
    <property type="entry name" value="Homeodomain-like"/>
    <property type="match status" value="1"/>
</dbReference>
<feature type="transmembrane region" description="Helical" evidence="5">
    <location>
        <begin position="39"/>
        <end position="62"/>
    </location>
</feature>
<accession>A0ABU4RUS1</accession>
<keyword evidence="5" id="KW-0472">Membrane</keyword>
<feature type="transmembrane region" description="Helical" evidence="5">
    <location>
        <begin position="226"/>
        <end position="244"/>
    </location>
</feature>
<evidence type="ECO:0000313" key="7">
    <source>
        <dbReference type="EMBL" id="MDX6848626.1"/>
    </source>
</evidence>
<name>A0ABU4RUS1_9GAMM</name>
<keyword evidence="1" id="KW-0805">Transcription regulation</keyword>
<evidence type="ECO:0000256" key="1">
    <source>
        <dbReference type="ARBA" id="ARBA00023015"/>
    </source>
</evidence>
<dbReference type="SMART" id="SM00342">
    <property type="entry name" value="HTH_ARAC"/>
    <property type="match status" value="1"/>
</dbReference>
<feature type="transmembrane region" description="Helical" evidence="5">
    <location>
        <begin position="146"/>
        <end position="170"/>
    </location>
</feature>
<protein>
    <submittedName>
        <fullName evidence="7">AraC family transcriptional regulator</fullName>
    </submittedName>
</protein>
<keyword evidence="3" id="KW-0804">Transcription</keyword>
<dbReference type="PANTHER" id="PTHR43280">
    <property type="entry name" value="ARAC-FAMILY TRANSCRIPTIONAL REGULATOR"/>
    <property type="match status" value="1"/>
</dbReference>
<feature type="transmembrane region" description="Helical" evidence="5">
    <location>
        <begin position="102"/>
        <end position="126"/>
    </location>
</feature>
<reference evidence="7 8" key="1">
    <citation type="submission" date="2023-11" db="EMBL/GenBank/DDBJ databases">
        <title>Gilvimarinus fulvus sp. nov., isolated from the surface of Kelp.</title>
        <authorList>
            <person name="Sun Y.Y."/>
            <person name="Gong Y."/>
            <person name="Du Z.J."/>
        </authorList>
    </citation>
    <scope>NUCLEOTIDE SEQUENCE [LARGE SCALE GENOMIC DNA]</scope>
    <source>
        <strain evidence="7 8">SDUM040013</strain>
    </source>
</reference>
<feature type="domain" description="HTH araC/xylS-type" evidence="6">
    <location>
        <begin position="276"/>
        <end position="375"/>
    </location>
</feature>
<feature type="transmembrane region" description="Helical" evidence="5">
    <location>
        <begin position="68"/>
        <end position="90"/>
    </location>
</feature>
<organism evidence="7 8">
    <name type="scientific">Gilvimarinus gilvus</name>
    <dbReference type="NCBI Taxonomy" id="3058038"/>
    <lineage>
        <taxon>Bacteria</taxon>
        <taxon>Pseudomonadati</taxon>
        <taxon>Pseudomonadota</taxon>
        <taxon>Gammaproteobacteria</taxon>
        <taxon>Cellvibrionales</taxon>
        <taxon>Cellvibrionaceae</taxon>
        <taxon>Gilvimarinus</taxon>
    </lineage>
</organism>
<feature type="transmembrane region" description="Helical" evidence="5">
    <location>
        <begin position="12"/>
        <end position="30"/>
    </location>
</feature>
<dbReference type="RefSeq" id="WP_302724655.1">
    <property type="nucleotide sequence ID" value="NZ_JAULRU010000823.1"/>
</dbReference>
<keyword evidence="8" id="KW-1185">Reference proteome</keyword>
<evidence type="ECO:0000256" key="5">
    <source>
        <dbReference type="SAM" id="Phobius"/>
    </source>
</evidence>
<evidence type="ECO:0000313" key="8">
    <source>
        <dbReference type="Proteomes" id="UP001273505"/>
    </source>
</evidence>
<keyword evidence="2" id="KW-0238">DNA-binding</keyword>
<feature type="transmembrane region" description="Helical" evidence="5">
    <location>
        <begin position="190"/>
        <end position="211"/>
    </location>
</feature>
<dbReference type="EMBL" id="JAXAFO010000005">
    <property type="protein sequence ID" value="MDX6848626.1"/>
    <property type="molecule type" value="Genomic_DNA"/>
</dbReference>
<evidence type="ECO:0000256" key="4">
    <source>
        <dbReference type="SAM" id="MobiDB-lite"/>
    </source>
</evidence>
<dbReference type="InterPro" id="IPR018062">
    <property type="entry name" value="HTH_AraC-typ_CS"/>
</dbReference>
<dbReference type="InterPro" id="IPR018060">
    <property type="entry name" value="HTH_AraC"/>
</dbReference>